<protein>
    <submittedName>
        <fullName evidence="1">Uncharacterized protein</fullName>
    </submittedName>
</protein>
<dbReference type="AlphaFoldDB" id="A0A3P7MAR4"/>
<dbReference type="Proteomes" id="UP000281553">
    <property type="component" value="Unassembled WGS sequence"/>
</dbReference>
<evidence type="ECO:0000313" key="1">
    <source>
        <dbReference type="EMBL" id="VDN14991.1"/>
    </source>
</evidence>
<accession>A0A3P7MAR4</accession>
<keyword evidence="2" id="KW-1185">Reference proteome</keyword>
<reference evidence="1 2" key="1">
    <citation type="submission" date="2018-11" db="EMBL/GenBank/DDBJ databases">
        <authorList>
            <consortium name="Pathogen Informatics"/>
        </authorList>
    </citation>
    <scope>NUCLEOTIDE SEQUENCE [LARGE SCALE GENOMIC DNA]</scope>
</reference>
<name>A0A3P7MAR4_DIBLA</name>
<organism evidence="1 2">
    <name type="scientific">Dibothriocephalus latus</name>
    <name type="common">Fish tapeworm</name>
    <name type="synonym">Diphyllobothrium latum</name>
    <dbReference type="NCBI Taxonomy" id="60516"/>
    <lineage>
        <taxon>Eukaryota</taxon>
        <taxon>Metazoa</taxon>
        <taxon>Spiralia</taxon>
        <taxon>Lophotrochozoa</taxon>
        <taxon>Platyhelminthes</taxon>
        <taxon>Cestoda</taxon>
        <taxon>Eucestoda</taxon>
        <taxon>Diphyllobothriidea</taxon>
        <taxon>Diphyllobothriidae</taxon>
        <taxon>Dibothriocephalus</taxon>
    </lineage>
</organism>
<dbReference type="EMBL" id="UYRU01061042">
    <property type="protein sequence ID" value="VDN14991.1"/>
    <property type="molecule type" value="Genomic_DNA"/>
</dbReference>
<gene>
    <name evidence="1" type="ORF">DILT_LOCUS10822</name>
</gene>
<proteinExistence type="predicted"/>
<evidence type="ECO:0000313" key="2">
    <source>
        <dbReference type="Proteomes" id="UP000281553"/>
    </source>
</evidence>
<sequence length="78" mass="9453">MIQVILQDCHARLRKYCQRINEEKEKCFEFMGENGTKLLQQRVAERARDHKAKQEAALEIKFRKLHRTSSHPRHHERD</sequence>